<evidence type="ECO:0000259" key="2">
    <source>
        <dbReference type="Pfam" id="PF02371"/>
    </source>
</evidence>
<dbReference type="PANTHER" id="PTHR33055">
    <property type="entry name" value="TRANSPOSASE FOR INSERTION SEQUENCE ELEMENT IS1111A"/>
    <property type="match status" value="1"/>
</dbReference>
<comment type="caution">
    <text evidence="3">The sequence shown here is derived from an EMBL/GenBank/DDBJ whole genome shotgun (WGS) entry which is preliminary data.</text>
</comment>
<dbReference type="GO" id="GO:0004803">
    <property type="term" value="F:transposase activity"/>
    <property type="evidence" value="ECO:0007669"/>
    <property type="project" value="InterPro"/>
</dbReference>
<dbReference type="GO" id="GO:0006313">
    <property type="term" value="P:DNA transposition"/>
    <property type="evidence" value="ECO:0007669"/>
    <property type="project" value="InterPro"/>
</dbReference>
<dbReference type="InterPro" id="IPR002525">
    <property type="entry name" value="Transp_IS110-like_N"/>
</dbReference>
<dbReference type="NCBIfam" id="NF033542">
    <property type="entry name" value="transpos_IS110"/>
    <property type="match status" value="1"/>
</dbReference>
<keyword evidence="4" id="KW-1185">Reference proteome</keyword>
<dbReference type="PANTHER" id="PTHR33055:SF3">
    <property type="entry name" value="PUTATIVE TRANSPOSASE FOR IS117-RELATED"/>
    <property type="match status" value="1"/>
</dbReference>
<feature type="domain" description="Transposase IS116/IS110/IS902 C-terminal" evidence="2">
    <location>
        <begin position="283"/>
        <end position="365"/>
    </location>
</feature>
<dbReference type="Pfam" id="PF02371">
    <property type="entry name" value="Transposase_20"/>
    <property type="match status" value="1"/>
</dbReference>
<dbReference type="GO" id="GO:0003677">
    <property type="term" value="F:DNA binding"/>
    <property type="evidence" value="ECO:0007669"/>
    <property type="project" value="InterPro"/>
</dbReference>
<dbReference type="AlphaFoldDB" id="A0A1S1QIR8"/>
<dbReference type="OrthoDB" id="3188901at2"/>
<dbReference type="EMBL" id="MBLM01000131">
    <property type="protein sequence ID" value="OHV33479.1"/>
    <property type="molecule type" value="Genomic_DNA"/>
</dbReference>
<gene>
    <name evidence="3" type="ORF">CC117_22695</name>
</gene>
<dbReference type="InterPro" id="IPR003346">
    <property type="entry name" value="Transposase_20"/>
</dbReference>
<evidence type="ECO:0000313" key="4">
    <source>
        <dbReference type="Proteomes" id="UP000179627"/>
    </source>
</evidence>
<organism evidence="3 4">
    <name type="scientific">Parafrankia colletiae</name>
    <dbReference type="NCBI Taxonomy" id="573497"/>
    <lineage>
        <taxon>Bacteria</taxon>
        <taxon>Bacillati</taxon>
        <taxon>Actinomycetota</taxon>
        <taxon>Actinomycetes</taxon>
        <taxon>Frankiales</taxon>
        <taxon>Frankiaceae</taxon>
        <taxon>Parafrankia</taxon>
    </lineage>
</organism>
<feature type="domain" description="Transposase IS110-like N-terminal" evidence="1">
    <location>
        <begin position="5"/>
        <end position="162"/>
    </location>
</feature>
<dbReference type="Proteomes" id="UP000179627">
    <property type="component" value="Unassembled WGS sequence"/>
</dbReference>
<sequence length="419" mass="44716">MKVFCGIDWSERHHDVAVVDETGTLVARARIGDNADGFARLLELLGAAGDSPEALVSVALETPRGLLVAALRATGRPVYAINPMAAARYRDRHSVARAKSGHADAVMLANILRTDAPAHRTLPVDSEAAQAVGVLARAQQDAVWHRTRIANELRSLLREYYPAFLSLFAGKPSGVADPVARAVLAVAPTPAVASRCSRPRFTVALRRAGRQRGIAGSVETIRGSVETIRAGLRAPALHQPAAVEETFGRQALALLGILDADCRAADDLADATRTAFAAHPDHQVITSFPGLGDLLGARVLAEIGDDRTRFPEARNLKAYAGSSPVTRASGRSRTVVHRRVKNQRLAATGHLWAFGALTSSAGARAHYDRRRGGGDRHNAASRHLFNRPLGTLHHCLTTGQIYDETRAFPPGPPARIAAG</sequence>
<evidence type="ECO:0000313" key="3">
    <source>
        <dbReference type="EMBL" id="OHV33479.1"/>
    </source>
</evidence>
<evidence type="ECO:0000259" key="1">
    <source>
        <dbReference type="Pfam" id="PF01548"/>
    </source>
</evidence>
<reference evidence="4" key="1">
    <citation type="submission" date="2016-07" db="EMBL/GenBank/DDBJ databases">
        <title>Sequence Frankia sp. strain CcI1.17.</title>
        <authorList>
            <person name="Ghodhbane-Gtari F."/>
            <person name="Swanson E."/>
            <person name="Gueddou A."/>
            <person name="Morris K."/>
            <person name="Hezbri K."/>
            <person name="Ktari A."/>
            <person name="Nouioui I."/>
            <person name="Abebe-Akele F."/>
            <person name="Simpson S."/>
            <person name="Thomas K."/>
            <person name="Gtari M."/>
            <person name="Tisa L.S."/>
            <person name="Hurst S."/>
        </authorList>
    </citation>
    <scope>NUCLEOTIDE SEQUENCE [LARGE SCALE GENOMIC DNA]</scope>
    <source>
        <strain evidence="4">Cc1.17</strain>
    </source>
</reference>
<protein>
    <submittedName>
        <fullName evidence="3">Transposase</fullName>
    </submittedName>
</protein>
<dbReference type="InterPro" id="IPR047650">
    <property type="entry name" value="Transpos_IS110"/>
</dbReference>
<name>A0A1S1QIR8_9ACTN</name>
<dbReference type="Pfam" id="PF01548">
    <property type="entry name" value="DEDD_Tnp_IS110"/>
    <property type="match status" value="1"/>
</dbReference>
<proteinExistence type="predicted"/>
<accession>A0A1S1QIR8</accession>